<dbReference type="CDD" id="cd01949">
    <property type="entry name" value="GGDEF"/>
    <property type="match status" value="1"/>
</dbReference>
<dbReference type="RefSeq" id="WP_145017766.1">
    <property type="nucleotide sequence ID" value="NZ_VLLN01000002.1"/>
</dbReference>
<dbReference type="GO" id="GO:1902201">
    <property type="term" value="P:negative regulation of bacterial-type flagellum-dependent cell motility"/>
    <property type="evidence" value="ECO:0007669"/>
    <property type="project" value="TreeGrafter"/>
</dbReference>
<keyword evidence="3" id="KW-0472">Membrane</keyword>
<dbReference type="EMBL" id="VLLN01000002">
    <property type="protein sequence ID" value="TWJ33092.1"/>
    <property type="molecule type" value="Genomic_DNA"/>
</dbReference>
<dbReference type="EC" id="2.7.7.65" evidence="1"/>
<reference evidence="5 6" key="1">
    <citation type="submission" date="2019-07" db="EMBL/GenBank/DDBJ databases">
        <title>Genomic Encyclopedia of Archaeal and Bacterial Type Strains, Phase II (KMG-II): from individual species to whole genera.</title>
        <authorList>
            <person name="Goeker M."/>
        </authorList>
    </citation>
    <scope>NUCLEOTIDE SEQUENCE [LARGE SCALE GENOMIC DNA]</scope>
    <source>
        <strain evidence="5 6">ATCC BAA-1139</strain>
    </source>
</reference>
<evidence type="ECO:0000256" key="2">
    <source>
        <dbReference type="ARBA" id="ARBA00034247"/>
    </source>
</evidence>
<dbReference type="GO" id="GO:0005886">
    <property type="term" value="C:plasma membrane"/>
    <property type="evidence" value="ECO:0007669"/>
    <property type="project" value="TreeGrafter"/>
</dbReference>
<organism evidence="5 6">
    <name type="scientific">Geobacter argillaceus</name>
    <dbReference type="NCBI Taxonomy" id="345631"/>
    <lineage>
        <taxon>Bacteria</taxon>
        <taxon>Pseudomonadati</taxon>
        <taxon>Thermodesulfobacteriota</taxon>
        <taxon>Desulfuromonadia</taxon>
        <taxon>Geobacterales</taxon>
        <taxon>Geobacteraceae</taxon>
        <taxon>Geobacter</taxon>
    </lineage>
</organism>
<dbReference type="Pfam" id="PF00990">
    <property type="entry name" value="GGDEF"/>
    <property type="match status" value="1"/>
</dbReference>
<keyword evidence="3" id="KW-0812">Transmembrane</keyword>
<dbReference type="InterPro" id="IPR029787">
    <property type="entry name" value="Nucleotide_cyclase"/>
</dbReference>
<proteinExistence type="predicted"/>
<comment type="caution">
    <text evidence="5">The sequence shown here is derived from an EMBL/GenBank/DDBJ whole genome shotgun (WGS) entry which is preliminary data.</text>
</comment>
<dbReference type="SUPFAM" id="SSF55073">
    <property type="entry name" value="Nucleotide cyclase"/>
    <property type="match status" value="1"/>
</dbReference>
<feature type="transmembrane region" description="Helical" evidence="3">
    <location>
        <begin position="129"/>
        <end position="149"/>
    </location>
</feature>
<feature type="transmembrane region" description="Helical" evidence="3">
    <location>
        <begin position="49"/>
        <end position="70"/>
    </location>
</feature>
<evidence type="ECO:0000256" key="1">
    <source>
        <dbReference type="ARBA" id="ARBA00012528"/>
    </source>
</evidence>
<dbReference type="Proteomes" id="UP000319449">
    <property type="component" value="Unassembled WGS sequence"/>
</dbReference>
<evidence type="ECO:0000259" key="4">
    <source>
        <dbReference type="PROSITE" id="PS50887"/>
    </source>
</evidence>
<dbReference type="NCBIfam" id="TIGR00254">
    <property type="entry name" value="GGDEF"/>
    <property type="match status" value="1"/>
</dbReference>
<comment type="catalytic activity">
    <reaction evidence="2">
        <text>2 GTP = 3',3'-c-di-GMP + 2 diphosphate</text>
        <dbReference type="Rhea" id="RHEA:24898"/>
        <dbReference type="ChEBI" id="CHEBI:33019"/>
        <dbReference type="ChEBI" id="CHEBI:37565"/>
        <dbReference type="ChEBI" id="CHEBI:58805"/>
        <dbReference type="EC" id="2.7.7.65"/>
    </reaction>
</comment>
<evidence type="ECO:0000313" key="5">
    <source>
        <dbReference type="EMBL" id="TWJ33092.1"/>
    </source>
</evidence>
<dbReference type="FunFam" id="3.30.70.270:FF:000001">
    <property type="entry name" value="Diguanylate cyclase domain protein"/>
    <property type="match status" value="1"/>
</dbReference>
<dbReference type="PANTHER" id="PTHR45138:SF9">
    <property type="entry name" value="DIGUANYLATE CYCLASE DGCM-RELATED"/>
    <property type="match status" value="1"/>
</dbReference>
<dbReference type="GO" id="GO:0043709">
    <property type="term" value="P:cell adhesion involved in single-species biofilm formation"/>
    <property type="evidence" value="ECO:0007669"/>
    <property type="project" value="TreeGrafter"/>
</dbReference>
<name>A0A562WRQ2_9BACT</name>
<dbReference type="InterPro" id="IPR043128">
    <property type="entry name" value="Rev_trsase/Diguanyl_cyclase"/>
</dbReference>
<dbReference type="Gene3D" id="3.30.70.270">
    <property type="match status" value="1"/>
</dbReference>
<protein>
    <recommendedName>
        <fullName evidence="1">diguanylate cyclase</fullName>
        <ecNumber evidence="1">2.7.7.65</ecNumber>
    </recommendedName>
</protein>
<feature type="transmembrane region" description="Helical" evidence="3">
    <location>
        <begin position="82"/>
        <end position="100"/>
    </location>
</feature>
<dbReference type="InterPro" id="IPR000160">
    <property type="entry name" value="GGDEF_dom"/>
</dbReference>
<dbReference type="PROSITE" id="PS50887">
    <property type="entry name" value="GGDEF"/>
    <property type="match status" value="1"/>
</dbReference>
<dbReference type="InterPro" id="IPR050469">
    <property type="entry name" value="Diguanylate_Cyclase"/>
</dbReference>
<feature type="domain" description="GGDEF" evidence="4">
    <location>
        <begin position="219"/>
        <end position="352"/>
    </location>
</feature>
<feature type="transmembrane region" description="Helical" evidence="3">
    <location>
        <begin position="24"/>
        <end position="43"/>
    </location>
</feature>
<evidence type="ECO:0000313" key="6">
    <source>
        <dbReference type="Proteomes" id="UP000319449"/>
    </source>
</evidence>
<accession>A0A562WRQ2</accession>
<dbReference type="GO" id="GO:0052621">
    <property type="term" value="F:diguanylate cyclase activity"/>
    <property type="evidence" value="ECO:0007669"/>
    <property type="project" value="UniProtKB-EC"/>
</dbReference>
<evidence type="ECO:0000256" key="3">
    <source>
        <dbReference type="SAM" id="Phobius"/>
    </source>
</evidence>
<dbReference type="SMART" id="SM00267">
    <property type="entry name" value="GGDEF"/>
    <property type="match status" value="1"/>
</dbReference>
<keyword evidence="6" id="KW-1185">Reference proteome</keyword>
<dbReference type="AlphaFoldDB" id="A0A562WRQ2"/>
<keyword evidence="3" id="KW-1133">Transmembrane helix</keyword>
<gene>
    <name evidence="5" type="ORF">JN12_00505</name>
</gene>
<dbReference type="OrthoDB" id="9812260at2"/>
<sequence>MDRLHGTEERNISAKNRFAGYDRIMGNISWLLIALVALHIKLLPPDDRGVMPLILLSLLLFIYNAAARYLVFPGRSGRIKTFIDLMVFLAFIVGICWFSGRVSSPFISLIYLILMATALTQGKKITYFMAALTICSYVYLATGNLSGWLDEYRSLSHLLQLFPFMLIAHLGAMLAGEAESAREEVERLSLTDEVTGLHNMRNFTNLAVVQEKLAQRHQKAFAVCMLDADNLKQINDRHGHLAGTALIRHVADIIRRHVRASDIAARYGGDEFIILFNETTTDNARVPVERIVTALAETPFTVGGLELRSTLSAGIASFPGDGNDLREVMAKADEAMYTSKRLGKNRLTIFGREQQTP</sequence>
<feature type="transmembrane region" description="Helical" evidence="3">
    <location>
        <begin position="155"/>
        <end position="175"/>
    </location>
</feature>
<dbReference type="PANTHER" id="PTHR45138">
    <property type="entry name" value="REGULATORY COMPONENTS OF SENSORY TRANSDUCTION SYSTEM"/>
    <property type="match status" value="1"/>
</dbReference>